<accession>A0A8X7W4B2</accession>
<feature type="region of interest" description="Disordered" evidence="1">
    <location>
        <begin position="161"/>
        <end position="186"/>
    </location>
</feature>
<gene>
    <name evidence="2" type="ORF">Bca52824_015248</name>
</gene>
<dbReference type="Proteomes" id="UP000886595">
    <property type="component" value="Unassembled WGS sequence"/>
</dbReference>
<reference evidence="2 3" key="1">
    <citation type="submission" date="2020-02" db="EMBL/GenBank/DDBJ databases">
        <authorList>
            <person name="Ma Q."/>
            <person name="Huang Y."/>
            <person name="Song X."/>
            <person name="Pei D."/>
        </authorList>
    </citation>
    <scope>NUCLEOTIDE SEQUENCE [LARGE SCALE GENOMIC DNA]</scope>
    <source>
        <strain evidence="2">Sxm20200214</strain>
        <tissue evidence="2">Leaf</tissue>
    </source>
</reference>
<organism evidence="2 3">
    <name type="scientific">Brassica carinata</name>
    <name type="common">Ethiopian mustard</name>
    <name type="synonym">Abyssinian cabbage</name>
    <dbReference type="NCBI Taxonomy" id="52824"/>
    <lineage>
        <taxon>Eukaryota</taxon>
        <taxon>Viridiplantae</taxon>
        <taxon>Streptophyta</taxon>
        <taxon>Embryophyta</taxon>
        <taxon>Tracheophyta</taxon>
        <taxon>Spermatophyta</taxon>
        <taxon>Magnoliopsida</taxon>
        <taxon>eudicotyledons</taxon>
        <taxon>Gunneridae</taxon>
        <taxon>Pentapetalae</taxon>
        <taxon>rosids</taxon>
        <taxon>malvids</taxon>
        <taxon>Brassicales</taxon>
        <taxon>Brassicaceae</taxon>
        <taxon>Brassiceae</taxon>
        <taxon>Brassica</taxon>
    </lineage>
</organism>
<proteinExistence type="predicted"/>
<dbReference type="AlphaFoldDB" id="A0A8X7W4B2"/>
<sequence>MKANPVILESDPLFGVLEENQVGINPNTGRPRIAPEVLGGMRQYLMMAKGEERLIRAERVKDSVPMVIRDLQKGKGIVFGYSAEDPGNRISGQSPQSEKLLAPAIRANPLVGWRPEDQYRGDILAVNSQSSVSSSSASGSTGSRLKSFDLNLSGTSSKKIIIRKDRGRTRGSRKRMLGKKIISKSD</sequence>
<protein>
    <submittedName>
        <fullName evidence="2">Uncharacterized protein</fullName>
    </submittedName>
</protein>
<keyword evidence="3" id="KW-1185">Reference proteome</keyword>
<feature type="compositionally biased region" description="Basic residues" evidence="1">
    <location>
        <begin position="165"/>
        <end position="186"/>
    </location>
</feature>
<comment type="caution">
    <text evidence="2">The sequence shown here is derived from an EMBL/GenBank/DDBJ whole genome shotgun (WGS) entry which is preliminary data.</text>
</comment>
<evidence type="ECO:0000256" key="1">
    <source>
        <dbReference type="SAM" id="MobiDB-lite"/>
    </source>
</evidence>
<dbReference type="EMBL" id="JAAMPC010000003">
    <property type="protein sequence ID" value="KAG2322035.1"/>
    <property type="molecule type" value="Genomic_DNA"/>
</dbReference>
<evidence type="ECO:0000313" key="2">
    <source>
        <dbReference type="EMBL" id="KAG2322035.1"/>
    </source>
</evidence>
<name>A0A8X7W4B2_BRACI</name>
<dbReference type="OrthoDB" id="1113744at2759"/>
<evidence type="ECO:0000313" key="3">
    <source>
        <dbReference type="Proteomes" id="UP000886595"/>
    </source>
</evidence>